<protein>
    <submittedName>
        <fullName evidence="1">Methylase</fullName>
    </submittedName>
</protein>
<dbReference type="PANTHER" id="PTHR20974:SF0">
    <property type="entry name" value="UPF0585 PROTEIN CG18661"/>
    <property type="match status" value="1"/>
</dbReference>
<dbReference type="SUPFAM" id="SSF53335">
    <property type="entry name" value="S-adenosyl-L-methionine-dependent methyltransferases"/>
    <property type="match status" value="1"/>
</dbReference>
<dbReference type="Pfam" id="PF06080">
    <property type="entry name" value="DUF938"/>
    <property type="match status" value="1"/>
</dbReference>
<keyword evidence="2" id="KW-1185">Reference proteome</keyword>
<dbReference type="GO" id="GO:0032259">
    <property type="term" value="P:methylation"/>
    <property type="evidence" value="ECO:0007669"/>
    <property type="project" value="UniProtKB-KW"/>
</dbReference>
<dbReference type="EMBL" id="QHKO01000003">
    <property type="protein sequence ID" value="RAL22853.1"/>
    <property type="molecule type" value="Genomic_DNA"/>
</dbReference>
<dbReference type="Gene3D" id="3.40.50.150">
    <property type="entry name" value="Vaccinia Virus protein VP39"/>
    <property type="match status" value="1"/>
</dbReference>
<accession>A0A328CAM3</accession>
<dbReference type="GO" id="GO:0008168">
    <property type="term" value="F:methyltransferase activity"/>
    <property type="evidence" value="ECO:0007669"/>
    <property type="project" value="UniProtKB-KW"/>
</dbReference>
<sequence>MPHDKPHSPSCLRNQEPILHELRDLLRDASRVWEIGSGTGQHAVFFGRALPHLTWMPSDRPEHHPGIEAWRNEAALPNVEPVRTFDLFDLEPPVDEADALLAINVIHIAPWEATARLFAHADTALRDDGQVILYGPYIHPQRPLEPSNQRFDQWLRERDLRSGIRELEKIDACARARGFERVITRRLPANNDLLVYRRTR</sequence>
<comment type="caution">
    <text evidence="1">The sequence shown here is derived from an EMBL/GenBank/DDBJ whole genome shotgun (WGS) entry which is preliminary data.</text>
</comment>
<gene>
    <name evidence="1" type="ORF">DL240_08145</name>
</gene>
<dbReference type="OrthoDB" id="5525831at2"/>
<dbReference type="Proteomes" id="UP000249169">
    <property type="component" value="Unassembled WGS sequence"/>
</dbReference>
<dbReference type="InterPro" id="IPR010342">
    <property type="entry name" value="DUF938"/>
</dbReference>
<dbReference type="RefSeq" id="WP_111729381.1">
    <property type="nucleotide sequence ID" value="NZ_QHKO01000003.1"/>
</dbReference>
<name>A0A328CAM3_9DELT</name>
<dbReference type="PANTHER" id="PTHR20974">
    <property type="entry name" value="UPF0585 PROTEIN CG18661"/>
    <property type="match status" value="1"/>
</dbReference>
<proteinExistence type="predicted"/>
<reference evidence="1 2" key="1">
    <citation type="submission" date="2018-05" db="EMBL/GenBank/DDBJ databases">
        <title>Lujinxingia marina gen. nov. sp. nov., a new facultative anaerobic member of the class Deltaproteobacteria, and proposal of Lujinxingaceae fam. nov.</title>
        <authorList>
            <person name="Li C.-M."/>
        </authorList>
    </citation>
    <scope>NUCLEOTIDE SEQUENCE [LARGE SCALE GENOMIC DNA]</scope>
    <source>
        <strain evidence="1 2">B210</strain>
    </source>
</reference>
<organism evidence="1 2">
    <name type="scientific">Lujinxingia litoralis</name>
    <dbReference type="NCBI Taxonomy" id="2211119"/>
    <lineage>
        <taxon>Bacteria</taxon>
        <taxon>Deltaproteobacteria</taxon>
        <taxon>Bradymonadales</taxon>
        <taxon>Lujinxingiaceae</taxon>
        <taxon>Lujinxingia</taxon>
    </lineage>
</organism>
<dbReference type="AlphaFoldDB" id="A0A328CAM3"/>
<keyword evidence="1" id="KW-0489">Methyltransferase</keyword>
<keyword evidence="1" id="KW-0808">Transferase</keyword>
<evidence type="ECO:0000313" key="2">
    <source>
        <dbReference type="Proteomes" id="UP000249169"/>
    </source>
</evidence>
<dbReference type="InterPro" id="IPR029063">
    <property type="entry name" value="SAM-dependent_MTases_sf"/>
</dbReference>
<evidence type="ECO:0000313" key="1">
    <source>
        <dbReference type="EMBL" id="RAL22853.1"/>
    </source>
</evidence>